<evidence type="ECO:0000256" key="2">
    <source>
        <dbReference type="ARBA" id="ARBA00022679"/>
    </source>
</evidence>
<evidence type="ECO:0000256" key="1">
    <source>
        <dbReference type="ARBA" id="ARBA00009836"/>
    </source>
</evidence>
<dbReference type="Pfam" id="PF01885">
    <property type="entry name" value="PTS_2-RNA"/>
    <property type="match status" value="1"/>
</dbReference>
<dbReference type="PANTHER" id="PTHR12684">
    <property type="entry name" value="PUTATIVE PHOSPHOTRANSFERASE"/>
    <property type="match status" value="1"/>
</dbReference>
<keyword evidence="3" id="KW-0520">NAD</keyword>
<feature type="non-terminal residue" evidence="4">
    <location>
        <position position="1"/>
    </location>
</feature>
<comment type="similarity">
    <text evidence="1">Belongs to the KptA/TPT1 family.</text>
</comment>
<dbReference type="GO" id="GO:0000215">
    <property type="term" value="F:tRNA 2'-phosphotransferase activity"/>
    <property type="evidence" value="ECO:0007669"/>
    <property type="project" value="TreeGrafter"/>
</dbReference>
<dbReference type="InterPro" id="IPR002745">
    <property type="entry name" value="Ptrans_KptA/Tpt1"/>
</dbReference>
<organism evidence="4">
    <name type="scientific">Edafosvirus sp</name>
    <dbReference type="NCBI Taxonomy" id="2487765"/>
    <lineage>
        <taxon>Viruses</taxon>
        <taxon>Varidnaviria</taxon>
        <taxon>Bamfordvirae</taxon>
        <taxon>Nucleocytoviricota</taxon>
        <taxon>Megaviricetes</taxon>
        <taxon>Imitervirales</taxon>
        <taxon>Mimiviridae</taxon>
        <taxon>Klosneuvirinae</taxon>
    </lineage>
</organism>
<name>A0A3G4ZXI2_9VIRU</name>
<dbReference type="Gene3D" id="1.10.10.970">
    <property type="entry name" value="RNA 2'-phosphotransferase, Tpt1/KptA family, N-terminal domain"/>
    <property type="match status" value="1"/>
</dbReference>
<gene>
    <name evidence="4" type="ORF">Edafosvirus26_13</name>
</gene>
<dbReference type="GO" id="GO:0006388">
    <property type="term" value="P:tRNA splicing, via endonucleolytic cleavage and ligation"/>
    <property type="evidence" value="ECO:0007669"/>
    <property type="project" value="TreeGrafter"/>
</dbReference>
<sequence length="187" mass="20863">ASKFLTYVLRHNGVDMGLKFDSAGFTSIDDILAMRDMSGINKAELESIVKNNDKQRFTIKDDMIRANQGHSGKVAACIKPEEIFTRINDASEIPVCVHGTTKASWKLIEKLGLSKMERQFIHLAIGSPGEEKVISGMRNHSPVRIHIDVEKAMEAGIIFYFSDNNVILTDGINGIIPPEYFKKVEIL</sequence>
<proteinExistence type="inferred from homology"/>
<dbReference type="Gene3D" id="3.20.170.30">
    <property type="match status" value="1"/>
</dbReference>
<dbReference type="SUPFAM" id="SSF56399">
    <property type="entry name" value="ADP-ribosylation"/>
    <property type="match status" value="1"/>
</dbReference>
<dbReference type="PANTHER" id="PTHR12684:SF2">
    <property type="entry name" value="TRNA 2'-PHOSPHOTRANSFERASE 1"/>
    <property type="match status" value="1"/>
</dbReference>
<reference evidence="4" key="1">
    <citation type="submission" date="2018-10" db="EMBL/GenBank/DDBJ databases">
        <title>Hidden diversity of soil giant viruses.</title>
        <authorList>
            <person name="Schulz F."/>
            <person name="Alteio L."/>
            <person name="Goudeau D."/>
            <person name="Ryan E.M."/>
            <person name="Malmstrom R.R."/>
            <person name="Blanchard J."/>
            <person name="Woyke T."/>
        </authorList>
    </citation>
    <scope>NUCLEOTIDE SEQUENCE</scope>
    <source>
        <strain evidence="4">EDV1</strain>
    </source>
</reference>
<dbReference type="EMBL" id="MK072091">
    <property type="protein sequence ID" value="AYV78711.1"/>
    <property type="molecule type" value="Genomic_DNA"/>
</dbReference>
<evidence type="ECO:0000256" key="3">
    <source>
        <dbReference type="ARBA" id="ARBA00023027"/>
    </source>
</evidence>
<dbReference type="InterPro" id="IPR042081">
    <property type="entry name" value="RNA_2'-PTrans_C"/>
</dbReference>
<dbReference type="InterPro" id="IPR042080">
    <property type="entry name" value="RNA_2'-PTrans_N"/>
</dbReference>
<protein>
    <submittedName>
        <fullName evidence="4">Phosphotransferase KptA/Tpt1</fullName>
    </submittedName>
</protein>
<accession>A0A3G4ZXI2</accession>
<keyword evidence="2 4" id="KW-0808">Transferase</keyword>
<evidence type="ECO:0000313" key="4">
    <source>
        <dbReference type="EMBL" id="AYV78711.1"/>
    </source>
</evidence>